<dbReference type="SUPFAM" id="SSF51690">
    <property type="entry name" value="Nicotinate/Quinolinate PRTase C-terminal domain-like"/>
    <property type="match status" value="1"/>
</dbReference>
<evidence type="ECO:0000256" key="4">
    <source>
        <dbReference type="ARBA" id="ARBA00011218"/>
    </source>
</evidence>
<evidence type="ECO:0000256" key="11">
    <source>
        <dbReference type="ARBA" id="ARBA00069173"/>
    </source>
</evidence>
<evidence type="ECO:0000256" key="1">
    <source>
        <dbReference type="ARBA" id="ARBA00003237"/>
    </source>
</evidence>
<feature type="binding site" evidence="13">
    <location>
        <position position="217"/>
    </location>
    <ligand>
        <name>substrate</name>
    </ligand>
</feature>
<evidence type="ECO:0000313" key="17">
    <source>
        <dbReference type="Proteomes" id="UP000658278"/>
    </source>
</evidence>
<dbReference type="GO" id="GO:0009435">
    <property type="term" value="P:NAD+ biosynthetic process"/>
    <property type="evidence" value="ECO:0007669"/>
    <property type="project" value="InterPro"/>
</dbReference>
<evidence type="ECO:0000256" key="9">
    <source>
        <dbReference type="ARBA" id="ARBA00033102"/>
    </source>
</evidence>
<feature type="binding site" evidence="13">
    <location>
        <position position="163"/>
    </location>
    <ligand>
        <name>substrate</name>
    </ligand>
</feature>
<dbReference type="InterPro" id="IPR037128">
    <property type="entry name" value="Quinolinate_PRibosylTase_N_sf"/>
</dbReference>
<comment type="subunit">
    <text evidence="4">Hexamer formed by 3 homodimers.</text>
</comment>
<dbReference type="EC" id="2.4.2.19" evidence="5"/>
<evidence type="ECO:0000256" key="8">
    <source>
        <dbReference type="ARBA" id="ARBA00022679"/>
    </source>
</evidence>
<comment type="function">
    <text evidence="1">Involved in the catabolism of quinolinic acid (QA).</text>
</comment>
<dbReference type="Pfam" id="PF01729">
    <property type="entry name" value="QRPTase_C"/>
    <property type="match status" value="1"/>
</dbReference>
<dbReference type="FunFam" id="3.90.1170.20:FF:000001">
    <property type="entry name" value="Nicotinate-nucleotide diphosphorylase (Carboxylating)"/>
    <property type="match status" value="1"/>
</dbReference>
<comment type="similarity">
    <text evidence="3 12">Belongs to the NadC/ModD family.</text>
</comment>
<evidence type="ECO:0000256" key="12">
    <source>
        <dbReference type="PIRNR" id="PIRNR006250"/>
    </source>
</evidence>
<proteinExistence type="inferred from homology"/>
<dbReference type="InterPro" id="IPR013785">
    <property type="entry name" value="Aldolase_TIM"/>
</dbReference>
<reference evidence="16" key="1">
    <citation type="submission" date="2021-01" db="EMBL/GenBank/DDBJ databases">
        <title>Modified the classification status of verrucomicrobia.</title>
        <authorList>
            <person name="Feng X."/>
        </authorList>
    </citation>
    <scope>NUCLEOTIDE SEQUENCE</scope>
    <source>
        <strain evidence="16">KCTC 22201</strain>
    </source>
</reference>
<dbReference type="CDD" id="cd01572">
    <property type="entry name" value="QPRTase"/>
    <property type="match status" value="1"/>
</dbReference>
<dbReference type="NCBIfam" id="TIGR00078">
    <property type="entry name" value="nadC"/>
    <property type="match status" value="1"/>
</dbReference>
<feature type="domain" description="Quinolinate phosphoribosyl transferase N-terminal" evidence="15">
    <location>
        <begin position="21"/>
        <end position="106"/>
    </location>
</feature>
<dbReference type="PANTHER" id="PTHR32179">
    <property type="entry name" value="NICOTINATE-NUCLEOTIDE PYROPHOSPHORYLASE [CARBOXYLATING]"/>
    <property type="match status" value="1"/>
</dbReference>
<dbReference type="GO" id="GO:0005737">
    <property type="term" value="C:cytoplasm"/>
    <property type="evidence" value="ECO:0007669"/>
    <property type="project" value="TreeGrafter"/>
</dbReference>
<dbReference type="SUPFAM" id="SSF54675">
    <property type="entry name" value="Nicotinate/Quinolinate PRTase N-terminal domain-like"/>
    <property type="match status" value="1"/>
</dbReference>
<accession>A0A934RA91</accession>
<evidence type="ECO:0000256" key="7">
    <source>
        <dbReference type="ARBA" id="ARBA00022676"/>
    </source>
</evidence>
<feature type="binding site" evidence="13">
    <location>
        <position position="96"/>
    </location>
    <ligand>
        <name>substrate</name>
    </ligand>
</feature>
<dbReference type="InterPro" id="IPR036068">
    <property type="entry name" value="Nicotinate_pribotase-like_C"/>
</dbReference>
<dbReference type="FunFam" id="3.20.20.70:FF:000030">
    <property type="entry name" value="Nicotinate-nucleotide pyrophosphorylase, carboxylating"/>
    <property type="match status" value="1"/>
</dbReference>
<dbReference type="PANTHER" id="PTHR32179:SF3">
    <property type="entry name" value="NICOTINATE-NUCLEOTIDE PYROPHOSPHORYLASE [CARBOXYLATING]"/>
    <property type="match status" value="1"/>
</dbReference>
<comment type="catalytic activity">
    <reaction evidence="10">
        <text>nicotinate beta-D-ribonucleotide + CO2 + diphosphate = quinolinate + 5-phospho-alpha-D-ribose 1-diphosphate + 2 H(+)</text>
        <dbReference type="Rhea" id="RHEA:12733"/>
        <dbReference type="ChEBI" id="CHEBI:15378"/>
        <dbReference type="ChEBI" id="CHEBI:16526"/>
        <dbReference type="ChEBI" id="CHEBI:29959"/>
        <dbReference type="ChEBI" id="CHEBI:33019"/>
        <dbReference type="ChEBI" id="CHEBI:57502"/>
        <dbReference type="ChEBI" id="CHEBI:58017"/>
        <dbReference type="EC" id="2.4.2.19"/>
    </reaction>
</comment>
<dbReference type="InterPro" id="IPR022412">
    <property type="entry name" value="Quinolinate_PRibosylTrfase_N"/>
</dbReference>
<dbReference type="GO" id="GO:0004514">
    <property type="term" value="F:nicotinate-nucleotide diphosphorylase (carboxylating) activity"/>
    <property type="evidence" value="ECO:0007669"/>
    <property type="project" value="UniProtKB-EC"/>
</dbReference>
<dbReference type="Proteomes" id="UP000658278">
    <property type="component" value="Unassembled WGS sequence"/>
</dbReference>
<evidence type="ECO:0000313" key="16">
    <source>
        <dbReference type="EMBL" id="MBK1825927.1"/>
    </source>
</evidence>
<sequence length="285" mass="30525">MDAAASALIDAALAEDIGPGDVTSEYFVPEDRQVRALLVAREEGCLAGVEVAAEVFRRVDPAIDVQVLLTDGSRVSAGAHVLIADGPARGILTAERTALNFLQRLSGVATATRRYVDAVAETSARILDTRKTTPGWRLLEKAAVLAGGGTNHRMGLYDRAMVKDNHLVAEHDPASLQDAIRRLKETHPEVEVELEADELEQVEAFLALEGVDHILLDNMSLEELRKAVALRGDHPRPLLEASGGVTLETVQGIAETGVDFVSVGAITHSVMALDLALDFVELEVS</sequence>
<comment type="caution">
    <text evidence="16">The sequence shown here is derived from an EMBL/GenBank/DDBJ whole genome shotgun (WGS) entry which is preliminary data.</text>
</comment>
<dbReference type="GO" id="GO:0034213">
    <property type="term" value="P:quinolinate catabolic process"/>
    <property type="evidence" value="ECO:0007669"/>
    <property type="project" value="TreeGrafter"/>
</dbReference>
<evidence type="ECO:0000256" key="5">
    <source>
        <dbReference type="ARBA" id="ARBA00011944"/>
    </source>
</evidence>
<evidence type="ECO:0000256" key="2">
    <source>
        <dbReference type="ARBA" id="ARBA00004893"/>
    </source>
</evidence>
<gene>
    <name evidence="16" type="primary">nadC</name>
    <name evidence="16" type="ORF">JIN81_02760</name>
</gene>
<keyword evidence="6" id="KW-0662">Pyridine nucleotide biosynthesis</keyword>
<dbReference type="EMBL" id="JAENII010000002">
    <property type="protein sequence ID" value="MBK1825927.1"/>
    <property type="molecule type" value="Genomic_DNA"/>
</dbReference>
<feature type="binding site" evidence="13">
    <location>
        <begin position="129"/>
        <end position="131"/>
    </location>
    <ligand>
        <name>substrate</name>
    </ligand>
</feature>
<dbReference type="RefSeq" id="WP_200276093.1">
    <property type="nucleotide sequence ID" value="NZ_JAENII010000002.1"/>
</dbReference>
<evidence type="ECO:0000259" key="14">
    <source>
        <dbReference type="Pfam" id="PF01729"/>
    </source>
</evidence>
<dbReference type="InterPro" id="IPR004393">
    <property type="entry name" value="NadC"/>
</dbReference>
<feature type="binding site" evidence="13">
    <location>
        <begin position="263"/>
        <end position="265"/>
    </location>
    <ligand>
        <name>substrate</name>
    </ligand>
</feature>
<comment type="pathway">
    <text evidence="2">Cofactor biosynthesis; NAD(+) biosynthesis; nicotinate D-ribonucleotide from quinolinate: step 1/1.</text>
</comment>
<dbReference type="Gene3D" id="3.20.20.70">
    <property type="entry name" value="Aldolase class I"/>
    <property type="match status" value="1"/>
</dbReference>
<evidence type="ECO:0000256" key="6">
    <source>
        <dbReference type="ARBA" id="ARBA00022642"/>
    </source>
</evidence>
<feature type="domain" description="Quinolinate phosphoribosyl transferase C-terminal" evidence="14">
    <location>
        <begin position="108"/>
        <end position="278"/>
    </location>
</feature>
<feature type="binding site" evidence="13">
    <location>
        <position position="195"/>
    </location>
    <ligand>
        <name>substrate</name>
    </ligand>
</feature>
<evidence type="ECO:0000256" key="10">
    <source>
        <dbReference type="ARBA" id="ARBA00047445"/>
    </source>
</evidence>
<dbReference type="PIRSF" id="PIRSF006250">
    <property type="entry name" value="NadC_ModD"/>
    <property type="match status" value="1"/>
</dbReference>
<dbReference type="InterPro" id="IPR002638">
    <property type="entry name" value="Quinolinate_PRibosylTrfase_C"/>
</dbReference>
<dbReference type="InterPro" id="IPR027277">
    <property type="entry name" value="NadC/ModD"/>
</dbReference>
<keyword evidence="8 12" id="KW-0808">Transferase</keyword>
<keyword evidence="17" id="KW-1185">Reference proteome</keyword>
<feature type="binding site" evidence="13">
    <location>
        <begin position="242"/>
        <end position="244"/>
    </location>
    <ligand>
        <name>substrate</name>
    </ligand>
</feature>
<dbReference type="AlphaFoldDB" id="A0A934RA91"/>
<evidence type="ECO:0000256" key="13">
    <source>
        <dbReference type="PIRSR" id="PIRSR006250-1"/>
    </source>
</evidence>
<evidence type="ECO:0000256" key="3">
    <source>
        <dbReference type="ARBA" id="ARBA00009400"/>
    </source>
</evidence>
<keyword evidence="7 12" id="KW-0328">Glycosyltransferase</keyword>
<name>A0A934RA91_9BACT</name>
<dbReference type="Gene3D" id="3.90.1170.20">
    <property type="entry name" value="Quinolinate phosphoribosyl transferase, N-terminal domain"/>
    <property type="match status" value="1"/>
</dbReference>
<organism evidence="16 17">
    <name type="scientific">Haloferula rosea</name>
    <dbReference type="NCBI Taxonomy" id="490093"/>
    <lineage>
        <taxon>Bacteria</taxon>
        <taxon>Pseudomonadati</taxon>
        <taxon>Verrucomicrobiota</taxon>
        <taxon>Verrucomicrobiia</taxon>
        <taxon>Verrucomicrobiales</taxon>
        <taxon>Verrucomicrobiaceae</taxon>
        <taxon>Haloferula</taxon>
    </lineage>
</organism>
<dbReference type="Pfam" id="PF02749">
    <property type="entry name" value="QRPTase_N"/>
    <property type="match status" value="1"/>
</dbReference>
<feature type="binding site" evidence="13">
    <location>
        <position position="153"/>
    </location>
    <ligand>
        <name>substrate</name>
    </ligand>
</feature>
<evidence type="ECO:0000259" key="15">
    <source>
        <dbReference type="Pfam" id="PF02749"/>
    </source>
</evidence>
<protein>
    <recommendedName>
        <fullName evidence="11">Probable nicotinate-nucleotide pyrophosphorylase [carboxylating]</fullName>
        <ecNumber evidence="5">2.4.2.19</ecNumber>
    </recommendedName>
    <alternativeName>
        <fullName evidence="9">Quinolinate phosphoribosyltransferase [decarboxylating]</fullName>
    </alternativeName>
</protein>